<feature type="region of interest" description="Disordered" evidence="1">
    <location>
        <begin position="45"/>
        <end position="83"/>
    </location>
</feature>
<dbReference type="Proteomes" id="UP001189429">
    <property type="component" value="Unassembled WGS sequence"/>
</dbReference>
<accession>A0ABN9V357</accession>
<feature type="compositionally biased region" description="Acidic residues" evidence="1">
    <location>
        <begin position="53"/>
        <end position="65"/>
    </location>
</feature>
<dbReference type="EMBL" id="CAUYUJ010016465">
    <property type="protein sequence ID" value="CAK0865589.1"/>
    <property type="molecule type" value="Genomic_DNA"/>
</dbReference>
<protein>
    <submittedName>
        <fullName evidence="2">Uncharacterized protein</fullName>
    </submittedName>
</protein>
<feature type="non-terminal residue" evidence="2">
    <location>
        <position position="1"/>
    </location>
</feature>
<gene>
    <name evidence="2" type="ORF">PCOR1329_LOCUS53067</name>
</gene>
<reference evidence="2" key="1">
    <citation type="submission" date="2023-10" db="EMBL/GenBank/DDBJ databases">
        <authorList>
            <person name="Chen Y."/>
            <person name="Shah S."/>
            <person name="Dougan E. K."/>
            <person name="Thang M."/>
            <person name="Chan C."/>
        </authorList>
    </citation>
    <scope>NUCLEOTIDE SEQUENCE [LARGE SCALE GENOMIC DNA]</scope>
</reference>
<name>A0ABN9V357_9DINO</name>
<feature type="non-terminal residue" evidence="2">
    <location>
        <position position="236"/>
    </location>
</feature>
<sequence>GHDKESLWRAADAAAAEMGLRSATGRAAAGLGDAWAGEPVWADRSGAFGAGPEDIDPGDLIDPDADAVGSTDLPAGPQGHEGSLASVSQPMLGARQAAGLRRGHAGGCLASAWAFLRELHAEPPVKTLWTFNAVEFNATITGRAEQLEMEAQARLRRAGLVSARSWRRSARHLAETAKVPPSIRAFAWECALVPGRDPQPRAQCLAAPAAAGHALARPDASDTFEGSRHLNRAALH</sequence>
<evidence type="ECO:0000256" key="1">
    <source>
        <dbReference type="SAM" id="MobiDB-lite"/>
    </source>
</evidence>
<keyword evidence="3" id="KW-1185">Reference proteome</keyword>
<evidence type="ECO:0000313" key="2">
    <source>
        <dbReference type="EMBL" id="CAK0865589.1"/>
    </source>
</evidence>
<organism evidence="2 3">
    <name type="scientific">Prorocentrum cordatum</name>
    <dbReference type="NCBI Taxonomy" id="2364126"/>
    <lineage>
        <taxon>Eukaryota</taxon>
        <taxon>Sar</taxon>
        <taxon>Alveolata</taxon>
        <taxon>Dinophyceae</taxon>
        <taxon>Prorocentrales</taxon>
        <taxon>Prorocentraceae</taxon>
        <taxon>Prorocentrum</taxon>
    </lineage>
</organism>
<comment type="caution">
    <text evidence="2">The sequence shown here is derived from an EMBL/GenBank/DDBJ whole genome shotgun (WGS) entry which is preliminary data.</text>
</comment>
<evidence type="ECO:0000313" key="3">
    <source>
        <dbReference type="Proteomes" id="UP001189429"/>
    </source>
</evidence>
<proteinExistence type="predicted"/>